<feature type="transmembrane region" description="Helical" evidence="3">
    <location>
        <begin position="288"/>
        <end position="310"/>
    </location>
</feature>
<reference evidence="5 6" key="3">
    <citation type="journal article" date="2017" name="G3 (Bethesda)">
        <title>Comparative analysis highlights variable genome content of wheat rusts and divergence of the mating loci.</title>
        <authorList>
            <person name="Cuomo C.A."/>
            <person name="Bakkeren G."/>
            <person name="Khalil H.B."/>
            <person name="Panwar V."/>
            <person name="Joly D."/>
            <person name="Linning R."/>
            <person name="Sakthikumar S."/>
            <person name="Song X."/>
            <person name="Adiconis X."/>
            <person name="Fan L."/>
            <person name="Goldberg J.M."/>
            <person name="Levin J.Z."/>
            <person name="Young S."/>
            <person name="Zeng Q."/>
            <person name="Anikster Y."/>
            <person name="Bruce M."/>
            <person name="Wang M."/>
            <person name="Yin C."/>
            <person name="McCallum B."/>
            <person name="Szabo L.J."/>
            <person name="Hulbert S."/>
            <person name="Chen X."/>
            <person name="Fellers J.P."/>
        </authorList>
    </citation>
    <scope>NUCLEOTIDE SEQUENCE</scope>
    <source>
        <strain evidence="6">Isolate 1-1 / race 1 (BBBD)</strain>
        <strain evidence="5">isolate 1-1 / race 1 (BBBD)</strain>
    </source>
</reference>
<keyword evidence="1" id="KW-0175">Coiled coil</keyword>
<evidence type="ECO:0000313" key="6">
    <source>
        <dbReference type="Proteomes" id="UP000005240"/>
    </source>
</evidence>
<name>A0A180GB12_PUCT1</name>
<evidence type="ECO:0000313" key="4">
    <source>
        <dbReference type="EMBL" id="OAV89073.1"/>
    </source>
</evidence>
<keyword evidence="3" id="KW-0472">Membrane</keyword>
<reference evidence="4" key="2">
    <citation type="submission" date="2016-05" db="EMBL/GenBank/DDBJ databases">
        <title>Comparative analysis highlights variable genome content of wheat rusts and divergence of the mating loci.</title>
        <authorList>
            <person name="Cuomo C.A."/>
            <person name="Bakkeren G."/>
            <person name="Szabo L."/>
            <person name="Khalil H."/>
            <person name="Joly D."/>
            <person name="Goldberg J."/>
            <person name="Young S."/>
            <person name="Zeng Q."/>
            <person name="Fellers J."/>
        </authorList>
    </citation>
    <scope>NUCLEOTIDE SEQUENCE [LARGE SCALE GENOMIC DNA]</scope>
    <source>
        <strain evidence="4">1-1 BBBD Race 1</strain>
    </source>
</reference>
<feature type="coiled-coil region" evidence="1">
    <location>
        <begin position="63"/>
        <end position="101"/>
    </location>
</feature>
<dbReference type="AlphaFoldDB" id="A0A180GB12"/>
<dbReference type="EnsemblFungi" id="PTTG_12715-t43_1">
    <property type="protein sequence ID" value="PTTG_12715-t43_1-p1"/>
    <property type="gene ID" value="PTTG_12715"/>
</dbReference>
<feature type="compositionally biased region" description="Polar residues" evidence="2">
    <location>
        <begin position="223"/>
        <end position="232"/>
    </location>
</feature>
<keyword evidence="6" id="KW-1185">Reference proteome</keyword>
<keyword evidence="3" id="KW-1133">Transmembrane helix</keyword>
<evidence type="ECO:0000256" key="3">
    <source>
        <dbReference type="SAM" id="Phobius"/>
    </source>
</evidence>
<reference evidence="4" key="1">
    <citation type="submission" date="2009-11" db="EMBL/GenBank/DDBJ databases">
        <authorList>
            <consortium name="The Broad Institute Genome Sequencing Platform"/>
            <person name="Ward D."/>
            <person name="Feldgarden M."/>
            <person name="Earl A."/>
            <person name="Young S.K."/>
            <person name="Zeng Q."/>
            <person name="Koehrsen M."/>
            <person name="Alvarado L."/>
            <person name="Berlin A."/>
            <person name="Bochicchio J."/>
            <person name="Borenstein D."/>
            <person name="Chapman S.B."/>
            <person name="Chen Z."/>
            <person name="Engels R."/>
            <person name="Freedman E."/>
            <person name="Gellesch M."/>
            <person name="Goldberg J."/>
            <person name="Griggs A."/>
            <person name="Gujja S."/>
            <person name="Heilman E."/>
            <person name="Heiman D."/>
            <person name="Hepburn T."/>
            <person name="Howarth C."/>
            <person name="Jen D."/>
            <person name="Larson L."/>
            <person name="Lewis B."/>
            <person name="Mehta T."/>
            <person name="Park D."/>
            <person name="Pearson M."/>
            <person name="Roberts A."/>
            <person name="Saif S."/>
            <person name="Shea T."/>
            <person name="Shenoy N."/>
            <person name="Sisk P."/>
            <person name="Stolte C."/>
            <person name="Sykes S."/>
            <person name="Thomson T."/>
            <person name="Walk T."/>
            <person name="White J."/>
            <person name="Yandava C."/>
            <person name="Izard J."/>
            <person name="Baranova O.V."/>
            <person name="Blanton J.M."/>
            <person name="Tanner A.C."/>
            <person name="Dewhirst F.E."/>
            <person name="Haas B."/>
            <person name="Nusbaum C."/>
            <person name="Birren B."/>
        </authorList>
    </citation>
    <scope>NUCLEOTIDE SEQUENCE [LARGE SCALE GENOMIC DNA]</scope>
    <source>
        <strain evidence="4">1-1 BBBD Race 1</strain>
    </source>
</reference>
<evidence type="ECO:0000256" key="1">
    <source>
        <dbReference type="SAM" id="Coils"/>
    </source>
</evidence>
<evidence type="ECO:0000256" key="2">
    <source>
        <dbReference type="SAM" id="MobiDB-lite"/>
    </source>
</evidence>
<reference evidence="5" key="4">
    <citation type="submission" date="2025-05" db="UniProtKB">
        <authorList>
            <consortium name="EnsemblFungi"/>
        </authorList>
    </citation>
    <scope>IDENTIFICATION</scope>
    <source>
        <strain evidence="5">isolate 1-1 / race 1 (BBBD)</strain>
    </source>
</reference>
<sequence>MYVKDQTTKITPKPIELVGISYGEMKPTLGFSKPKPAGFFSRIGQKNTNVLEDPLALRLKTTLAKKNEKIRVLNMLLKTAEEQHSKEIATLQSTIKQMTAEDKLKYQHISEHYERSTQEIKDDFKRIESALLKSKNQETKLTKRVEAQNKLLSQAEVKIVTLEGFLEETKKQQKKVRVENNAIVKEREIEQLCFQLKVCSNKNQKLLNSGCQTETLAGEPKTDQLNVNSENFDNQRSEENVNSETLETNKYINTNVTLKQSEPIRPSSTAKLPKKPHSVKDYRRHPHILIIGLCLGIALVVWQGCSYSTIEAQQPLSTLDFHKHKILRHKLRNIGHQVHKIKKRA</sequence>
<protein>
    <submittedName>
        <fullName evidence="4 5">Uncharacterized protein</fullName>
    </submittedName>
</protein>
<dbReference type="VEuPathDB" id="FungiDB:PTTG_12715"/>
<organism evidence="4">
    <name type="scientific">Puccinia triticina (isolate 1-1 / race 1 (BBBD))</name>
    <name type="common">Brown leaf rust fungus</name>
    <dbReference type="NCBI Taxonomy" id="630390"/>
    <lineage>
        <taxon>Eukaryota</taxon>
        <taxon>Fungi</taxon>
        <taxon>Dikarya</taxon>
        <taxon>Basidiomycota</taxon>
        <taxon>Pucciniomycotina</taxon>
        <taxon>Pucciniomycetes</taxon>
        <taxon>Pucciniales</taxon>
        <taxon>Pucciniaceae</taxon>
        <taxon>Puccinia</taxon>
    </lineage>
</organism>
<keyword evidence="3" id="KW-0812">Transmembrane</keyword>
<dbReference type="EMBL" id="ADAS02000141">
    <property type="protein sequence ID" value="OAV89073.1"/>
    <property type="molecule type" value="Genomic_DNA"/>
</dbReference>
<proteinExistence type="predicted"/>
<gene>
    <name evidence="4" type="ORF">PTTG_12715</name>
</gene>
<dbReference type="Proteomes" id="UP000005240">
    <property type="component" value="Unassembled WGS sequence"/>
</dbReference>
<feature type="region of interest" description="Disordered" evidence="2">
    <location>
        <begin position="222"/>
        <end position="244"/>
    </location>
</feature>
<accession>A0A180GB12</accession>
<evidence type="ECO:0000313" key="5">
    <source>
        <dbReference type="EnsemblFungi" id="PTTG_12715-t43_1-p1"/>
    </source>
</evidence>